<dbReference type="SUPFAM" id="SSF160387">
    <property type="entry name" value="NosL/MerB-like"/>
    <property type="match status" value="1"/>
</dbReference>
<dbReference type="PROSITE" id="PS51257">
    <property type="entry name" value="PROKAR_LIPOPROTEIN"/>
    <property type="match status" value="1"/>
</dbReference>
<name>A0AAX2AIE4_9BACT</name>
<evidence type="ECO:0000256" key="1">
    <source>
        <dbReference type="SAM" id="SignalP"/>
    </source>
</evidence>
<feature type="signal peptide" evidence="1">
    <location>
        <begin position="1"/>
        <end position="21"/>
    </location>
</feature>
<dbReference type="KEGG" id="amyt:AMYT_2146"/>
<evidence type="ECO:0000313" key="3">
    <source>
        <dbReference type="Proteomes" id="UP000290092"/>
    </source>
</evidence>
<dbReference type="Proteomes" id="UP000290092">
    <property type="component" value="Unassembled WGS sequence"/>
</dbReference>
<organism evidence="2 3">
    <name type="scientific">Malaciobacter mytili LMG 24559</name>
    <dbReference type="NCBI Taxonomy" id="1032238"/>
    <lineage>
        <taxon>Bacteria</taxon>
        <taxon>Pseudomonadati</taxon>
        <taxon>Campylobacterota</taxon>
        <taxon>Epsilonproteobacteria</taxon>
        <taxon>Campylobacterales</taxon>
        <taxon>Arcobacteraceae</taxon>
        <taxon>Malaciobacter</taxon>
    </lineage>
</organism>
<dbReference type="Pfam" id="PF05573">
    <property type="entry name" value="NosL"/>
    <property type="match status" value="1"/>
</dbReference>
<evidence type="ECO:0008006" key="4">
    <source>
        <dbReference type="Google" id="ProtNLM"/>
    </source>
</evidence>
<keyword evidence="1" id="KW-0732">Signal</keyword>
<dbReference type="PANTHER" id="PTHR41247">
    <property type="entry name" value="HTH-TYPE TRANSCRIPTIONAL REPRESSOR YCNK"/>
    <property type="match status" value="1"/>
</dbReference>
<proteinExistence type="predicted"/>
<dbReference type="InterPro" id="IPR008719">
    <property type="entry name" value="N2O_reductase_NosL"/>
</dbReference>
<dbReference type="AlphaFoldDB" id="A0AAX2AIE4"/>
<dbReference type="EMBL" id="NXID01000014">
    <property type="protein sequence ID" value="RXK16122.1"/>
    <property type="molecule type" value="Genomic_DNA"/>
</dbReference>
<accession>A0AAX2AIE4</accession>
<feature type="chain" id="PRO_5043813571" description="NosL domain-containing protein" evidence="1">
    <location>
        <begin position="22"/>
        <end position="143"/>
    </location>
</feature>
<protein>
    <recommendedName>
        <fullName evidence="4">NosL domain-containing protein</fullName>
    </recommendedName>
</protein>
<keyword evidence="3" id="KW-1185">Reference proteome</keyword>
<reference evidence="2 3" key="1">
    <citation type="submission" date="2017-09" db="EMBL/GenBank/DDBJ databases">
        <title>Genomics of the genus Arcobacter.</title>
        <authorList>
            <person name="Perez-Cataluna A."/>
            <person name="Figueras M.J."/>
            <person name="Salas-Masso N."/>
        </authorList>
    </citation>
    <scope>NUCLEOTIDE SEQUENCE [LARGE SCALE GENOMIC DNA]</scope>
    <source>
        <strain evidence="2 3">CECT 7386</strain>
    </source>
</reference>
<dbReference type="PANTHER" id="PTHR41247:SF1">
    <property type="entry name" value="HTH-TYPE TRANSCRIPTIONAL REPRESSOR YCNK"/>
    <property type="match status" value="1"/>
</dbReference>
<comment type="caution">
    <text evidence="2">The sequence shown here is derived from an EMBL/GenBank/DDBJ whole genome shotgun (WGS) entry which is preliminary data.</text>
</comment>
<sequence>MKKYNYLILLLLVFFSMGCEVKVDTTAKEIKWDREICQRCKMIISNRNYAVQIINPTNGERFYFDDIGCMVVWFKEEKLNWENEAIIYISDATTGEWLNAKEAYWVYGAITPMAFGFSAYKFEVEGKTNHKFSYVKEKILGSL</sequence>
<gene>
    <name evidence="2" type="ORF">CP985_05185</name>
</gene>
<evidence type="ECO:0000313" key="2">
    <source>
        <dbReference type="EMBL" id="RXK16122.1"/>
    </source>
</evidence>
<dbReference type="RefSeq" id="WP_114842520.1">
    <property type="nucleotide sequence ID" value="NZ_CP031219.1"/>
</dbReference>